<keyword evidence="6" id="KW-1185">Reference proteome</keyword>
<dbReference type="EMBL" id="WEGH01000003">
    <property type="protein sequence ID" value="MQY07535.1"/>
    <property type="molecule type" value="Genomic_DNA"/>
</dbReference>
<dbReference type="PANTHER" id="PTHR33164:SF43">
    <property type="entry name" value="HTH-TYPE TRANSCRIPTIONAL REPRESSOR YETL"/>
    <property type="match status" value="1"/>
</dbReference>
<dbReference type="GO" id="GO:0003700">
    <property type="term" value="F:DNA-binding transcription factor activity"/>
    <property type="evidence" value="ECO:0007669"/>
    <property type="project" value="InterPro"/>
</dbReference>
<dbReference type="SUPFAM" id="SSF46785">
    <property type="entry name" value="Winged helix' DNA-binding domain"/>
    <property type="match status" value="1"/>
</dbReference>
<dbReference type="PROSITE" id="PS01117">
    <property type="entry name" value="HTH_MARR_1"/>
    <property type="match status" value="1"/>
</dbReference>
<comment type="caution">
    <text evidence="5">The sequence shown here is derived from an EMBL/GenBank/DDBJ whole genome shotgun (WGS) entry which is preliminary data.</text>
</comment>
<dbReference type="PROSITE" id="PS50995">
    <property type="entry name" value="HTH_MARR_2"/>
    <property type="match status" value="1"/>
</dbReference>
<dbReference type="OrthoDB" id="391755at2"/>
<evidence type="ECO:0000256" key="1">
    <source>
        <dbReference type="ARBA" id="ARBA00023015"/>
    </source>
</evidence>
<keyword evidence="2" id="KW-0238">DNA-binding</keyword>
<dbReference type="InterPro" id="IPR036388">
    <property type="entry name" value="WH-like_DNA-bd_sf"/>
</dbReference>
<reference evidence="5 6" key="1">
    <citation type="submission" date="2019-10" db="EMBL/GenBank/DDBJ databases">
        <title>Actinomadura rubteroloni sp. nov. and Actinomadura macrotermitis sp. nov., isolated from the gut of fungus growing-termite Macrotermes natalensis.</title>
        <authorList>
            <person name="Benndorf R."/>
            <person name="Martin K."/>
            <person name="Kuefner M."/>
            <person name="De Beer W."/>
            <person name="Kaster A.-K."/>
            <person name="Vollmers J."/>
            <person name="Poulsen M."/>
            <person name="Beemelmanns C."/>
        </authorList>
    </citation>
    <scope>NUCLEOTIDE SEQUENCE [LARGE SCALE GENOMIC DNA]</scope>
    <source>
        <strain evidence="5 6">RB68</strain>
    </source>
</reference>
<dbReference type="InterPro" id="IPR023187">
    <property type="entry name" value="Tscrpt_reg_MarR-type_CS"/>
</dbReference>
<name>A0A7K0C239_9ACTN</name>
<dbReference type="AlphaFoldDB" id="A0A7K0C239"/>
<protein>
    <submittedName>
        <fullName evidence="5">Transcriptional regulator SlyA</fullName>
    </submittedName>
</protein>
<dbReference type="PANTHER" id="PTHR33164">
    <property type="entry name" value="TRANSCRIPTIONAL REGULATOR, MARR FAMILY"/>
    <property type="match status" value="1"/>
</dbReference>
<dbReference type="GO" id="GO:0006950">
    <property type="term" value="P:response to stress"/>
    <property type="evidence" value="ECO:0007669"/>
    <property type="project" value="TreeGrafter"/>
</dbReference>
<keyword evidence="3" id="KW-0804">Transcription</keyword>
<proteinExistence type="predicted"/>
<evidence type="ECO:0000256" key="3">
    <source>
        <dbReference type="ARBA" id="ARBA00023163"/>
    </source>
</evidence>
<sequence>MKAEPTARPTLREELLSPELSGSVGFLLAKAAELVTADFEHALHPFGIRARDYGVLSLLHRRGALSQQQIGEAVRIDRTTMVSIIDDLEGAGLVERTRDPKDRRRYAVTLTGKGEKLFAGALTQANAKVHEEFLAALSPAERDSLVDMLVRLTVEDR</sequence>
<feature type="domain" description="HTH marR-type" evidence="4">
    <location>
        <begin position="21"/>
        <end position="154"/>
    </location>
</feature>
<evidence type="ECO:0000256" key="2">
    <source>
        <dbReference type="ARBA" id="ARBA00023125"/>
    </source>
</evidence>
<accession>A0A7K0C239</accession>
<organism evidence="5 6">
    <name type="scientific">Actinomadura macrotermitis</name>
    <dbReference type="NCBI Taxonomy" id="2585200"/>
    <lineage>
        <taxon>Bacteria</taxon>
        <taxon>Bacillati</taxon>
        <taxon>Actinomycetota</taxon>
        <taxon>Actinomycetes</taxon>
        <taxon>Streptosporangiales</taxon>
        <taxon>Thermomonosporaceae</taxon>
        <taxon>Actinomadura</taxon>
    </lineage>
</organism>
<gene>
    <name evidence="5" type="primary">slyA_3</name>
    <name evidence="5" type="ORF">ACRB68_56360</name>
</gene>
<evidence type="ECO:0000259" key="4">
    <source>
        <dbReference type="PROSITE" id="PS50995"/>
    </source>
</evidence>
<evidence type="ECO:0000313" key="5">
    <source>
        <dbReference type="EMBL" id="MQY07535.1"/>
    </source>
</evidence>
<evidence type="ECO:0000313" key="6">
    <source>
        <dbReference type="Proteomes" id="UP000487268"/>
    </source>
</evidence>
<dbReference type="RefSeq" id="WP_153537375.1">
    <property type="nucleotide sequence ID" value="NZ_WEGH01000003.1"/>
</dbReference>
<dbReference type="InterPro" id="IPR039422">
    <property type="entry name" value="MarR/SlyA-like"/>
</dbReference>
<dbReference type="InterPro" id="IPR000835">
    <property type="entry name" value="HTH_MarR-typ"/>
</dbReference>
<dbReference type="Gene3D" id="1.10.10.10">
    <property type="entry name" value="Winged helix-like DNA-binding domain superfamily/Winged helix DNA-binding domain"/>
    <property type="match status" value="1"/>
</dbReference>
<keyword evidence="1" id="KW-0805">Transcription regulation</keyword>
<dbReference type="InterPro" id="IPR036390">
    <property type="entry name" value="WH_DNA-bd_sf"/>
</dbReference>
<dbReference type="Proteomes" id="UP000487268">
    <property type="component" value="Unassembled WGS sequence"/>
</dbReference>
<dbReference type="Pfam" id="PF01047">
    <property type="entry name" value="MarR"/>
    <property type="match status" value="1"/>
</dbReference>
<dbReference type="PRINTS" id="PR00598">
    <property type="entry name" value="HTHMARR"/>
</dbReference>
<dbReference type="SMART" id="SM00347">
    <property type="entry name" value="HTH_MARR"/>
    <property type="match status" value="1"/>
</dbReference>
<dbReference type="GO" id="GO:0003677">
    <property type="term" value="F:DNA binding"/>
    <property type="evidence" value="ECO:0007669"/>
    <property type="project" value="UniProtKB-KW"/>
</dbReference>